<gene>
    <name evidence="1" type="ORF">OSB04_un000854</name>
</gene>
<name>A0AA38W284_9ASTR</name>
<dbReference type="EMBL" id="JARYMX010000082">
    <property type="protein sequence ID" value="KAJ9535985.1"/>
    <property type="molecule type" value="Genomic_DNA"/>
</dbReference>
<keyword evidence="2" id="KW-1185">Reference proteome</keyword>
<sequence>MFSHLSSIVTLSHDIHLCGGIAFQPYHRSFHFDRSRNQILANLILSHSEVVYELPSSIALTVWHNHLQNQNDLHDSFRTVAQRRPTSEPSVFLRRIQVQSVRLLLTTDIPNSLMFYTSESPSHQIRDSWKTLFLQSLCSIALPETPYQLLKRLRTLAHPGWANAMIEEMNALEHNNTSTLVEFNRQTRRTIGCNGCSRKK</sequence>
<accession>A0AA38W284</accession>
<protein>
    <submittedName>
        <fullName evidence="1">Uncharacterized protein</fullName>
    </submittedName>
</protein>
<organism evidence="1 2">
    <name type="scientific">Centaurea solstitialis</name>
    <name type="common">yellow star-thistle</name>
    <dbReference type="NCBI Taxonomy" id="347529"/>
    <lineage>
        <taxon>Eukaryota</taxon>
        <taxon>Viridiplantae</taxon>
        <taxon>Streptophyta</taxon>
        <taxon>Embryophyta</taxon>
        <taxon>Tracheophyta</taxon>
        <taxon>Spermatophyta</taxon>
        <taxon>Magnoliopsida</taxon>
        <taxon>eudicotyledons</taxon>
        <taxon>Gunneridae</taxon>
        <taxon>Pentapetalae</taxon>
        <taxon>asterids</taxon>
        <taxon>campanulids</taxon>
        <taxon>Asterales</taxon>
        <taxon>Asteraceae</taxon>
        <taxon>Carduoideae</taxon>
        <taxon>Cardueae</taxon>
        <taxon>Centaureinae</taxon>
        <taxon>Centaurea</taxon>
    </lineage>
</organism>
<dbReference type="Proteomes" id="UP001172457">
    <property type="component" value="Unassembled WGS sequence"/>
</dbReference>
<reference evidence="1" key="1">
    <citation type="submission" date="2023-03" db="EMBL/GenBank/DDBJ databases">
        <title>Chromosome-scale reference genome and RAD-based genetic map of yellow starthistle (Centaurea solstitialis) reveal putative structural variation and QTLs associated with invader traits.</title>
        <authorList>
            <person name="Reatini B."/>
            <person name="Cang F.A."/>
            <person name="Jiang Q."/>
            <person name="Mckibben M.T.W."/>
            <person name="Barker M.S."/>
            <person name="Rieseberg L.H."/>
            <person name="Dlugosch K.M."/>
        </authorList>
    </citation>
    <scope>NUCLEOTIDE SEQUENCE</scope>
    <source>
        <strain evidence="1">CAN-66</strain>
        <tissue evidence="1">Leaf</tissue>
    </source>
</reference>
<evidence type="ECO:0000313" key="1">
    <source>
        <dbReference type="EMBL" id="KAJ9535985.1"/>
    </source>
</evidence>
<comment type="caution">
    <text evidence="1">The sequence shown here is derived from an EMBL/GenBank/DDBJ whole genome shotgun (WGS) entry which is preliminary data.</text>
</comment>
<proteinExistence type="predicted"/>
<evidence type="ECO:0000313" key="2">
    <source>
        <dbReference type="Proteomes" id="UP001172457"/>
    </source>
</evidence>
<dbReference type="AlphaFoldDB" id="A0AA38W284"/>